<evidence type="ECO:0000313" key="10">
    <source>
        <dbReference type="EMBL" id="CAJ0795663.1"/>
    </source>
</evidence>
<dbReference type="EMBL" id="CATZAZ010000005">
    <property type="protein sequence ID" value="CAJ0795663.1"/>
    <property type="molecule type" value="Genomic_DNA"/>
</dbReference>
<dbReference type="Pfam" id="PF00081">
    <property type="entry name" value="Sod_Fe_N"/>
    <property type="match status" value="1"/>
</dbReference>
<keyword evidence="4" id="KW-0408">Iron</keyword>
<dbReference type="Gene3D" id="3.55.40.20">
    <property type="entry name" value="Iron/manganese superoxide dismutase, C-terminal domain"/>
    <property type="match status" value="1"/>
</dbReference>
<evidence type="ECO:0000256" key="6">
    <source>
        <dbReference type="PIRSR" id="PIRSR000349-1"/>
    </source>
</evidence>
<dbReference type="SUPFAM" id="SSF46609">
    <property type="entry name" value="Fe,Mn superoxide dismutase (SOD), N-terminal domain"/>
    <property type="match status" value="1"/>
</dbReference>
<dbReference type="Proteomes" id="UP001189756">
    <property type="component" value="Unassembled WGS sequence"/>
</dbReference>
<dbReference type="PROSITE" id="PS00088">
    <property type="entry name" value="SOD_MN"/>
    <property type="match status" value="1"/>
</dbReference>
<dbReference type="InterPro" id="IPR019831">
    <property type="entry name" value="Mn/Fe_SOD_N"/>
</dbReference>
<evidence type="ECO:0000256" key="2">
    <source>
        <dbReference type="ARBA" id="ARBA00022723"/>
    </source>
</evidence>
<dbReference type="GO" id="GO:0004784">
    <property type="term" value="F:superoxide dismutase activity"/>
    <property type="evidence" value="ECO:0007669"/>
    <property type="project" value="UniProtKB-EC"/>
</dbReference>
<dbReference type="NCBIfam" id="NF007832">
    <property type="entry name" value="PRK10543.1"/>
    <property type="match status" value="1"/>
</dbReference>
<evidence type="ECO:0000313" key="12">
    <source>
        <dbReference type="Proteomes" id="UP001189756"/>
    </source>
</evidence>
<dbReference type="AlphaFoldDB" id="A0AAD2BQZ5"/>
<dbReference type="PRINTS" id="PR01703">
    <property type="entry name" value="MNSODISMTASE"/>
</dbReference>
<dbReference type="EMBL" id="CATZAR010000009">
    <property type="protein sequence ID" value="CAJ0797654.1"/>
    <property type="molecule type" value="Genomic_DNA"/>
</dbReference>
<gene>
    <name evidence="11" type="ORF">LMG18095_03070</name>
    <name evidence="10" type="ORF">R77560_02765</name>
</gene>
<evidence type="ECO:0000259" key="8">
    <source>
        <dbReference type="Pfam" id="PF00081"/>
    </source>
</evidence>
<comment type="catalytic activity">
    <reaction evidence="5 7">
        <text>2 superoxide + 2 H(+) = H2O2 + O2</text>
        <dbReference type="Rhea" id="RHEA:20696"/>
        <dbReference type="ChEBI" id="CHEBI:15378"/>
        <dbReference type="ChEBI" id="CHEBI:15379"/>
        <dbReference type="ChEBI" id="CHEBI:16240"/>
        <dbReference type="ChEBI" id="CHEBI:18421"/>
        <dbReference type="EC" id="1.15.1.1"/>
    </reaction>
</comment>
<dbReference type="GO" id="GO:0005737">
    <property type="term" value="C:cytoplasm"/>
    <property type="evidence" value="ECO:0007669"/>
    <property type="project" value="UniProtKB-ARBA"/>
</dbReference>
<sequence length="233" mass="26065">MIAIPHAFSGYSVYLARGLRRFCKSPTIVAPNLYNPQKARTMEHTLPPLPYAQDALAPHISKETLEFHYGKHHQTYVTNLNNLIKGTEFENLSLEDIVKKSSGGVFNNAAQVWNHTFYWNGLKPQGGGAPTGALADAINAKWGSFDKFKEEFTKTAIGTFGSGWAWLVKKADGSLDLVSTSNAATPLTTDAKPLLTCDVWEHAYYIDYRNARPKYVEAFWNLVNWDFVAKNFA</sequence>
<dbReference type="Pfam" id="PF02777">
    <property type="entry name" value="Sod_Fe_C"/>
    <property type="match status" value="1"/>
</dbReference>
<evidence type="ECO:0000259" key="9">
    <source>
        <dbReference type="Pfam" id="PF02777"/>
    </source>
</evidence>
<keyword evidence="13" id="KW-1185">Reference proteome</keyword>
<name>A0AAD2BQZ5_9RALS</name>
<feature type="binding site" evidence="6">
    <location>
        <position position="202"/>
    </location>
    <ligand>
        <name>Mn(2+)</name>
        <dbReference type="ChEBI" id="CHEBI:29035"/>
    </ligand>
</feature>
<dbReference type="PANTHER" id="PTHR42769">
    <property type="entry name" value="SUPEROXIDE DISMUTASE"/>
    <property type="match status" value="1"/>
</dbReference>
<evidence type="ECO:0000256" key="4">
    <source>
        <dbReference type="ARBA" id="ARBA00023004"/>
    </source>
</evidence>
<dbReference type="PANTHER" id="PTHR42769:SF3">
    <property type="entry name" value="SUPEROXIDE DISMUTASE [FE] 2, CHLOROPLASTIC"/>
    <property type="match status" value="1"/>
</dbReference>
<reference evidence="10 13" key="1">
    <citation type="submission" date="2023-07" db="EMBL/GenBank/DDBJ databases">
        <authorList>
            <person name="Peeters C."/>
        </authorList>
    </citation>
    <scope>NUCLEOTIDE SEQUENCE</scope>
    <source>
        <strain evidence="11 13">LMG 18095</strain>
        <strain evidence="10">R-77560</strain>
    </source>
</reference>
<evidence type="ECO:0000256" key="5">
    <source>
        <dbReference type="ARBA" id="ARBA00049204"/>
    </source>
</evidence>
<feature type="domain" description="Manganese/iron superoxide dismutase N-terminal" evidence="8">
    <location>
        <begin position="43"/>
        <end position="122"/>
    </location>
</feature>
<proteinExistence type="inferred from homology"/>
<dbReference type="InterPro" id="IPR036314">
    <property type="entry name" value="SOD_C_sf"/>
</dbReference>
<dbReference type="GO" id="GO:0046914">
    <property type="term" value="F:transition metal ion binding"/>
    <property type="evidence" value="ECO:0007669"/>
    <property type="project" value="UniProtKB-ARBA"/>
</dbReference>
<organism evidence="10 12">
    <name type="scientific">Ralstonia thomasii</name>
    <dbReference type="NCBI Taxonomy" id="3058596"/>
    <lineage>
        <taxon>Bacteria</taxon>
        <taxon>Pseudomonadati</taxon>
        <taxon>Pseudomonadota</taxon>
        <taxon>Betaproteobacteria</taxon>
        <taxon>Burkholderiales</taxon>
        <taxon>Burkholderiaceae</taxon>
        <taxon>Ralstonia</taxon>
    </lineage>
</organism>
<dbReference type="InterPro" id="IPR001189">
    <property type="entry name" value="Mn/Fe_SOD"/>
</dbReference>
<feature type="binding site" evidence="6">
    <location>
        <position position="115"/>
    </location>
    <ligand>
        <name>Mn(2+)</name>
        <dbReference type="ChEBI" id="CHEBI:29035"/>
    </ligand>
</feature>
<dbReference type="FunFam" id="3.55.40.20:FF:000001">
    <property type="entry name" value="Superoxide dismutase"/>
    <property type="match status" value="1"/>
</dbReference>
<comment type="similarity">
    <text evidence="1 7">Belongs to the iron/manganese superoxide dismutase family.</text>
</comment>
<feature type="binding site" evidence="6">
    <location>
        <position position="198"/>
    </location>
    <ligand>
        <name>Mn(2+)</name>
        <dbReference type="ChEBI" id="CHEBI:29035"/>
    </ligand>
</feature>
<feature type="domain" description="Manganese/iron superoxide dismutase C-terminal" evidence="9">
    <location>
        <begin position="130"/>
        <end position="231"/>
    </location>
</feature>
<dbReference type="SUPFAM" id="SSF54719">
    <property type="entry name" value="Fe,Mn superoxide dismutase (SOD), C-terminal domain"/>
    <property type="match status" value="1"/>
</dbReference>
<evidence type="ECO:0000256" key="7">
    <source>
        <dbReference type="RuleBase" id="RU000414"/>
    </source>
</evidence>
<evidence type="ECO:0000313" key="13">
    <source>
        <dbReference type="Proteomes" id="UP001189773"/>
    </source>
</evidence>
<keyword evidence="2 6" id="KW-0479">Metal-binding</keyword>
<protein>
    <recommendedName>
        <fullName evidence="7">Superoxide dismutase</fullName>
        <ecNumber evidence="7">1.15.1.1</ecNumber>
    </recommendedName>
</protein>
<dbReference type="PIRSF" id="PIRSF000349">
    <property type="entry name" value="SODismutase"/>
    <property type="match status" value="1"/>
</dbReference>
<evidence type="ECO:0000313" key="11">
    <source>
        <dbReference type="EMBL" id="CAJ0797654.1"/>
    </source>
</evidence>
<dbReference type="Proteomes" id="UP001189773">
    <property type="component" value="Unassembled WGS sequence"/>
</dbReference>
<dbReference type="InterPro" id="IPR019833">
    <property type="entry name" value="Mn/Fe_SOD_BS"/>
</dbReference>
<dbReference type="EC" id="1.15.1.1" evidence="7"/>
<comment type="caution">
    <text evidence="10">The sequence shown here is derived from an EMBL/GenBank/DDBJ whole genome shotgun (WGS) entry which is preliminary data.</text>
</comment>
<dbReference type="InterPro" id="IPR036324">
    <property type="entry name" value="Mn/Fe_SOD_N_sf"/>
</dbReference>
<dbReference type="FunFam" id="1.10.287.990:FF:000002">
    <property type="entry name" value="Superoxide dismutase"/>
    <property type="match status" value="1"/>
</dbReference>
<evidence type="ECO:0000256" key="1">
    <source>
        <dbReference type="ARBA" id="ARBA00008714"/>
    </source>
</evidence>
<keyword evidence="3 7" id="KW-0560">Oxidoreductase</keyword>
<dbReference type="Gene3D" id="1.10.287.990">
    <property type="entry name" value="Fe,Mn superoxide dismutase (SOD) domain"/>
    <property type="match status" value="1"/>
</dbReference>
<feature type="binding site" evidence="6">
    <location>
        <position position="68"/>
    </location>
    <ligand>
        <name>Mn(2+)</name>
        <dbReference type="ChEBI" id="CHEBI:29035"/>
    </ligand>
</feature>
<accession>A0AAD2BQZ5</accession>
<dbReference type="InterPro" id="IPR019832">
    <property type="entry name" value="Mn/Fe_SOD_C"/>
</dbReference>
<comment type="function">
    <text evidence="7">Destroys radicals which are normally produced within the cells and which are toxic to biological systems.</text>
</comment>
<evidence type="ECO:0000256" key="3">
    <source>
        <dbReference type="ARBA" id="ARBA00023002"/>
    </source>
</evidence>